<evidence type="ECO:0000313" key="1">
    <source>
        <dbReference type="EMBL" id="KGJ76926.1"/>
    </source>
</evidence>
<name>A0A099JFB4_9MICO</name>
<accession>A0A099JFB4</accession>
<gene>
    <name evidence="2" type="ORF">BJ997_003714</name>
    <name evidence="1" type="ORF">GY21_08775</name>
</gene>
<keyword evidence="3" id="KW-1185">Reference proteome</keyword>
<dbReference type="AlphaFoldDB" id="A0A099JFB4"/>
<protein>
    <submittedName>
        <fullName evidence="1">Uncharacterized protein</fullName>
    </submittedName>
</protein>
<sequence>MAFGVGSVMTGCAFLGSSGGVSELVGNPRPEREPVFQEPTDAEIQDASRMSWDCYFDPTMNDDWHDDVICRDGVESVRPILLPESGFVTEAEMIVAGEAFQVELNRYLRLGTRSASAEQTMSVCPAVSTPATSRDLRAAMRNRSVYEVNDRLAAEPEMYLVPAHKFGGGPDDAVAE</sequence>
<organism evidence="1 3">
    <name type="scientific">Cryobacterium roopkundense</name>
    <dbReference type="NCBI Taxonomy" id="1001240"/>
    <lineage>
        <taxon>Bacteria</taxon>
        <taxon>Bacillati</taxon>
        <taxon>Actinomycetota</taxon>
        <taxon>Actinomycetes</taxon>
        <taxon>Micrococcales</taxon>
        <taxon>Microbacteriaceae</taxon>
        <taxon>Cryobacterium</taxon>
    </lineage>
</organism>
<dbReference type="EMBL" id="JACHBQ010000001">
    <property type="protein sequence ID" value="MBB5643166.1"/>
    <property type="molecule type" value="Genomic_DNA"/>
</dbReference>
<dbReference type="EMBL" id="JPXF01000030">
    <property type="protein sequence ID" value="KGJ76926.1"/>
    <property type="molecule type" value="Genomic_DNA"/>
</dbReference>
<dbReference type="Proteomes" id="UP000561726">
    <property type="component" value="Unassembled WGS sequence"/>
</dbReference>
<evidence type="ECO:0000313" key="4">
    <source>
        <dbReference type="Proteomes" id="UP000561726"/>
    </source>
</evidence>
<dbReference type="RefSeq" id="WP_035836356.1">
    <property type="nucleotide sequence ID" value="NZ_JACHBQ010000001.1"/>
</dbReference>
<evidence type="ECO:0000313" key="2">
    <source>
        <dbReference type="EMBL" id="MBB5643166.1"/>
    </source>
</evidence>
<dbReference type="STRING" id="1001240.GY21_08775"/>
<dbReference type="Proteomes" id="UP000029864">
    <property type="component" value="Unassembled WGS sequence"/>
</dbReference>
<proteinExistence type="predicted"/>
<dbReference type="OrthoDB" id="3831517at2"/>
<evidence type="ECO:0000313" key="3">
    <source>
        <dbReference type="Proteomes" id="UP000029864"/>
    </source>
</evidence>
<reference evidence="2 4" key="2">
    <citation type="submission" date="2020-08" db="EMBL/GenBank/DDBJ databases">
        <title>Sequencing the genomes of 1000 actinobacteria strains.</title>
        <authorList>
            <person name="Klenk H.-P."/>
        </authorList>
    </citation>
    <scope>NUCLEOTIDE SEQUENCE [LARGE SCALE GENOMIC DNA]</scope>
    <source>
        <strain evidence="2 4">DSM 21065</strain>
    </source>
</reference>
<comment type="caution">
    <text evidence="1">The sequence shown here is derived from an EMBL/GenBank/DDBJ whole genome shotgun (WGS) entry which is preliminary data.</text>
</comment>
<reference evidence="1 3" key="1">
    <citation type="submission" date="2014-08" db="EMBL/GenBank/DDBJ databases">
        <authorList>
            <person name="Sisinthy S."/>
        </authorList>
    </citation>
    <scope>NUCLEOTIDE SEQUENCE [LARGE SCALE GENOMIC DNA]</scope>
    <source>
        <strain evidence="1 3">RuG17</strain>
    </source>
</reference>